<dbReference type="Pfam" id="PF16901">
    <property type="entry name" value="DAO_C"/>
    <property type="match status" value="1"/>
</dbReference>
<dbReference type="InterPro" id="IPR038299">
    <property type="entry name" value="DAO_C_sf"/>
</dbReference>
<dbReference type="GO" id="GO:0004368">
    <property type="term" value="F:glycerol-3-phosphate dehydrogenase (quinone) activity"/>
    <property type="evidence" value="ECO:0007669"/>
    <property type="project" value="UniProtKB-EC"/>
</dbReference>
<keyword evidence="4" id="KW-0285">Flavoprotein</keyword>
<dbReference type="SUPFAM" id="SSF54373">
    <property type="entry name" value="FAD-linked reductases, C-terminal domain"/>
    <property type="match status" value="1"/>
</dbReference>
<keyword evidence="7" id="KW-0472">Membrane</keyword>
<keyword evidence="7" id="KW-1133">Transmembrane helix</keyword>
<dbReference type="AlphaFoldDB" id="A0AA88KS98"/>
<name>A0AA88KS98_NAELO</name>
<feature type="domain" description="Alpha-glycerophosphate oxidase C-terminal" evidence="9">
    <location>
        <begin position="586"/>
        <end position="703"/>
    </location>
</feature>
<feature type="domain" description="FAD dependent oxidoreductase" evidence="8">
    <location>
        <begin position="389"/>
        <end position="558"/>
    </location>
</feature>
<comment type="caution">
    <text evidence="10">The sequence shown here is derived from an EMBL/GenBank/DDBJ whole genome shotgun (WGS) entry which is preliminary data.</text>
</comment>
<evidence type="ECO:0000256" key="7">
    <source>
        <dbReference type="SAM" id="Phobius"/>
    </source>
</evidence>
<accession>A0AA88KS98</accession>
<evidence type="ECO:0000256" key="2">
    <source>
        <dbReference type="ARBA" id="ARBA00007330"/>
    </source>
</evidence>
<evidence type="ECO:0000313" key="11">
    <source>
        <dbReference type="Proteomes" id="UP000816034"/>
    </source>
</evidence>
<evidence type="ECO:0000256" key="1">
    <source>
        <dbReference type="ARBA" id="ARBA00001974"/>
    </source>
</evidence>
<dbReference type="Gene3D" id="3.50.50.60">
    <property type="entry name" value="FAD/NAD(P)-binding domain"/>
    <property type="match status" value="1"/>
</dbReference>
<dbReference type="InterPro" id="IPR000447">
    <property type="entry name" value="G3P_DH_FAD-dep"/>
</dbReference>
<dbReference type="PANTHER" id="PTHR11985">
    <property type="entry name" value="GLYCEROL-3-PHOSPHATE DEHYDROGENASE"/>
    <property type="match status" value="1"/>
</dbReference>
<dbReference type="RefSeq" id="XP_044555905.1">
    <property type="nucleotide sequence ID" value="XM_044693340.1"/>
</dbReference>
<comment type="similarity">
    <text evidence="2">Belongs to the FAD-dependent glycerol-3-phosphate dehydrogenase family.</text>
</comment>
<dbReference type="PANTHER" id="PTHR11985:SF15">
    <property type="entry name" value="GLYCEROL-3-PHOSPHATE DEHYDROGENASE, MITOCHONDRIAL"/>
    <property type="match status" value="1"/>
</dbReference>
<organism evidence="10 11">
    <name type="scientific">Naegleria lovaniensis</name>
    <name type="common">Amoeba</name>
    <dbReference type="NCBI Taxonomy" id="51637"/>
    <lineage>
        <taxon>Eukaryota</taxon>
        <taxon>Discoba</taxon>
        <taxon>Heterolobosea</taxon>
        <taxon>Tetramitia</taxon>
        <taxon>Eutetramitia</taxon>
        <taxon>Vahlkampfiidae</taxon>
        <taxon>Naegleria</taxon>
    </lineage>
</organism>
<dbReference type="Proteomes" id="UP000816034">
    <property type="component" value="Unassembled WGS sequence"/>
</dbReference>
<proteinExistence type="inferred from homology"/>
<reference evidence="10 11" key="1">
    <citation type="journal article" date="2018" name="BMC Genomics">
        <title>The genome of Naegleria lovaniensis, the basis for a comparative approach to unravel pathogenicity factors of the human pathogenic amoeba N. fowleri.</title>
        <authorList>
            <person name="Liechti N."/>
            <person name="Schurch N."/>
            <person name="Bruggmann R."/>
            <person name="Wittwer M."/>
        </authorList>
    </citation>
    <scope>NUCLEOTIDE SEQUENCE [LARGE SCALE GENOMIC DNA]</scope>
    <source>
        <strain evidence="10 11">ATCC 30569</strain>
    </source>
</reference>
<dbReference type="PROSITE" id="PS00978">
    <property type="entry name" value="FAD_G3PDH_2"/>
    <property type="match status" value="1"/>
</dbReference>
<dbReference type="InterPro" id="IPR031656">
    <property type="entry name" value="DAO_C"/>
</dbReference>
<sequence length="720" mass="82661">MQSSILRYVRFFTSIQVVVVVVVSAMMLTFIMFNTPSSYILWMTSSTSAITTLWSQPSPSWILDLLFHHHGSTNIHAFNKNPHHDHSSNVERKGYHIYSTSLPTRSQLIAQLSHSNTTFNSTSINVEEKPIFDVIVIGGGCVGSGIALDAAHSHSLKVALFEKEDFGSGTSSRSTKLLHGGVRYLRKAFHQFDLAQFKLVREALEERFYILNHLAPHLTNTLPIITPIYEWSEFIPTMIQLKLYDWMSTSSFHVAPSYFVSAERALELFPMIKKHNLKGAMVYHDGQFDDARLNLALIQTAIHSHQVVALNRFKVIKLLHSNNEDWRENEEKKNQELNPSKYIDNNEIINNNIKNQELNPSQYIDNNIKNQATTRSIQGVMVRDELTQQVYTVKSRVVINAAGHFADDIRFMDDENSQQVLQASVGIHIVLNGTFCPSHEGLLISKTKDKRVIFLLPWQNKTLVGTTDSKFNESSSYLTNHPTPREEDIQYLLDHVNEYFNVQVRRSDVKSAWAGIRPLKKPQFPSIGDQTASISREHAIYTSPSGLYTIIGGKWTTYRSMASDIMHRIVQELKEFKSSSTHELKSSTRTLSLYGSLEFNSTYHQFMKFERDISQHINQAYGDQGYLVEKIALEENLSSRIHPQYPYIEAEVIYSIRNEYALKIMDIIERRTRLYFIDTQASIESIPKISKLMAQELGWNEHERLAQVEECMKIFEKHCN</sequence>
<keyword evidence="7" id="KW-0812">Transmembrane</keyword>
<dbReference type="EMBL" id="PYSW02000001">
    <property type="protein sequence ID" value="KAG2394011.1"/>
    <property type="molecule type" value="Genomic_DNA"/>
</dbReference>
<dbReference type="InterPro" id="IPR036188">
    <property type="entry name" value="FAD/NAD-bd_sf"/>
</dbReference>
<keyword evidence="6" id="KW-0560">Oxidoreductase</keyword>
<evidence type="ECO:0000259" key="8">
    <source>
        <dbReference type="Pfam" id="PF01266"/>
    </source>
</evidence>
<gene>
    <name evidence="10" type="ORF">C9374_003775</name>
</gene>
<dbReference type="GO" id="GO:0005739">
    <property type="term" value="C:mitochondrion"/>
    <property type="evidence" value="ECO:0007669"/>
    <property type="project" value="TreeGrafter"/>
</dbReference>
<evidence type="ECO:0000256" key="6">
    <source>
        <dbReference type="ARBA" id="ARBA00023002"/>
    </source>
</evidence>
<dbReference type="EC" id="1.1.5.3" evidence="3"/>
<comment type="cofactor">
    <cofactor evidence="1">
        <name>FAD</name>
        <dbReference type="ChEBI" id="CHEBI:57692"/>
    </cofactor>
</comment>
<dbReference type="InterPro" id="IPR006076">
    <property type="entry name" value="FAD-dep_OxRdtase"/>
</dbReference>
<dbReference type="PRINTS" id="PR01001">
    <property type="entry name" value="FADG3PDH"/>
</dbReference>
<evidence type="ECO:0000256" key="4">
    <source>
        <dbReference type="ARBA" id="ARBA00022630"/>
    </source>
</evidence>
<dbReference type="Gene3D" id="3.30.9.10">
    <property type="entry name" value="D-Amino Acid Oxidase, subunit A, domain 2"/>
    <property type="match status" value="1"/>
</dbReference>
<dbReference type="GeneID" id="68096230"/>
<feature type="domain" description="FAD dependent oxidoreductase" evidence="8">
    <location>
        <begin position="133"/>
        <end position="328"/>
    </location>
</feature>
<dbReference type="Pfam" id="PF01266">
    <property type="entry name" value="DAO"/>
    <property type="match status" value="2"/>
</dbReference>
<evidence type="ECO:0000259" key="9">
    <source>
        <dbReference type="Pfam" id="PF16901"/>
    </source>
</evidence>
<keyword evidence="11" id="KW-1185">Reference proteome</keyword>
<evidence type="ECO:0000313" key="10">
    <source>
        <dbReference type="EMBL" id="KAG2394011.1"/>
    </source>
</evidence>
<dbReference type="SUPFAM" id="SSF51905">
    <property type="entry name" value="FAD/NAD(P)-binding domain"/>
    <property type="match status" value="1"/>
</dbReference>
<protein>
    <recommendedName>
        <fullName evidence="3">glycerol-3-phosphate dehydrogenase</fullName>
        <ecNumber evidence="3">1.1.5.3</ecNumber>
    </recommendedName>
</protein>
<dbReference type="Gene3D" id="1.10.8.870">
    <property type="entry name" value="Alpha-glycerophosphate oxidase, cap domain"/>
    <property type="match status" value="1"/>
</dbReference>
<feature type="transmembrane region" description="Helical" evidence="7">
    <location>
        <begin position="12"/>
        <end position="33"/>
    </location>
</feature>
<dbReference type="GO" id="GO:0006072">
    <property type="term" value="P:glycerol-3-phosphate metabolic process"/>
    <property type="evidence" value="ECO:0007669"/>
    <property type="project" value="InterPro"/>
</dbReference>
<keyword evidence="5" id="KW-0274">FAD</keyword>
<evidence type="ECO:0000256" key="3">
    <source>
        <dbReference type="ARBA" id="ARBA00013029"/>
    </source>
</evidence>
<evidence type="ECO:0000256" key="5">
    <source>
        <dbReference type="ARBA" id="ARBA00022827"/>
    </source>
</evidence>